<proteinExistence type="predicted"/>
<protein>
    <recommendedName>
        <fullName evidence="6">PIG-P domain-containing protein</fullName>
    </recommendedName>
</protein>
<organism evidence="7 8">
    <name type="scientific">Bonamia ostreae</name>
    <dbReference type="NCBI Taxonomy" id="126728"/>
    <lineage>
        <taxon>Eukaryota</taxon>
        <taxon>Sar</taxon>
        <taxon>Rhizaria</taxon>
        <taxon>Endomyxa</taxon>
        <taxon>Ascetosporea</taxon>
        <taxon>Haplosporida</taxon>
        <taxon>Bonamia</taxon>
    </lineage>
</organism>
<evidence type="ECO:0000256" key="4">
    <source>
        <dbReference type="ARBA" id="ARBA00023136"/>
    </source>
</evidence>
<gene>
    <name evidence="7" type="ORF">MHBO_001759</name>
</gene>
<dbReference type="Proteomes" id="UP001439008">
    <property type="component" value="Unassembled WGS sequence"/>
</dbReference>
<evidence type="ECO:0000313" key="8">
    <source>
        <dbReference type="Proteomes" id="UP001439008"/>
    </source>
</evidence>
<keyword evidence="2 5" id="KW-0812">Transmembrane</keyword>
<comment type="caution">
    <text evidence="7">The sequence shown here is derived from an EMBL/GenBank/DDBJ whole genome shotgun (WGS) entry which is preliminary data.</text>
</comment>
<dbReference type="PANTHER" id="PTHR46346">
    <property type="entry name" value="PHOSPHATIDYLINOSITOL N-ACETYLGLUCOSAMINYLTRANSFERASE SUBUNIT P"/>
    <property type="match status" value="1"/>
</dbReference>
<evidence type="ECO:0000256" key="2">
    <source>
        <dbReference type="ARBA" id="ARBA00022692"/>
    </source>
</evidence>
<dbReference type="InterPro" id="IPR052263">
    <property type="entry name" value="GPI_Anchor_Biosynth"/>
</dbReference>
<sequence>MINHQNMQRKWSAYGFVAFVVICSFYTLYFLWALVPDEFLNKIALNNLPDKHWAIIVPLNMIVFPLIISCLYITRNLHKTLPLDSMNTICDEFSFPEKHAKNLETREDGEMFDLPLSYVNKKMFQNRPSCFSETSIK</sequence>
<evidence type="ECO:0000259" key="6">
    <source>
        <dbReference type="Pfam" id="PF08510"/>
    </source>
</evidence>
<accession>A0ABV2AK36</accession>
<name>A0ABV2AK36_9EUKA</name>
<keyword evidence="3 5" id="KW-1133">Transmembrane helix</keyword>
<evidence type="ECO:0000256" key="5">
    <source>
        <dbReference type="SAM" id="Phobius"/>
    </source>
</evidence>
<feature type="transmembrane region" description="Helical" evidence="5">
    <location>
        <begin position="52"/>
        <end position="73"/>
    </location>
</feature>
<evidence type="ECO:0000313" key="7">
    <source>
        <dbReference type="EMBL" id="MES1920030.1"/>
    </source>
</evidence>
<evidence type="ECO:0000256" key="1">
    <source>
        <dbReference type="ARBA" id="ARBA00004141"/>
    </source>
</evidence>
<evidence type="ECO:0000256" key="3">
    <source>
        <dbReference type="ARBA" id="ARBA00022989"/>
    </source>
</evidence>
<keyword evidence="8" id="KW-1185">Reference proteome</keyword>
<comment type="subcellular location">
    <subcellularLocation>
        <location evidence="1">Membrane</location>
        <topology evidence="1">Multi-pass membrane protein</topology>
    </subcellularLocation>
</comment>
<feature type="domain" description="PIG-P" evidence="6">
    <location>
        <begin position="13"/>
        <end position="124"/>
    </location>
</feature>
<dbReference type="InterPro" id="IPR013717">
    <property type="entry name" value="PIG-P"/>
</dbReference>
<keyword evidence="4 5" id="KW-0472">Membrane</keyword>
<reference evidence="7 8" key="1">
    <citation type="journal article" date="2024" name="BMC Biol.">
        <title>Comparative genomics of Ascetosporea gives new insight into the evolutionary basis for animal parasitism in Rhizaria.</title>
        <authorList>
            <person name="Hiltunen Thoren M."/>
            <person name="Onut-Brannstrom I."/>
            <person name="Alfjorden A."/>
            <person name="Peckova H."/>
            <person name="Swords F."/>
            <person name="Hooper C."/>
            <person name="Holzer A.S."/>
            <person name="Bass D."/>
            <person name="Burki F."/>
        </authorList>
    </citation>
    <scope>NUCLEOTIDE SEQUENCE [LARGE SCALE GENOMIC DNA]</scope>
    <source>
        <strain evidence="7">20-A016</strain>
    </source>
</reference>
<feature type="transmembrane region" description="Helical" evidence="5">
    <location>
        <begin position="12"/>
        <end position="32"/>
    </location>
</feature>
<dbReference type="PANTHER" id="PTHR46346:SF1">
    <property type="entry name" value="PHOSPHATIDYLINOSITOL N-ACETYLGLUCOSAMINYLTRANSFERASE SUBUNIT P"/>
    <property type="match status" value="1"/>
</dbReference>
<dbReference type="Pfam" id="PF08510">
    <property type="entry name" value="PIG-P"/>
    <property type="match status" value="1"/>
</dbReference>
<dbReference type="EMBL" id="JBDODL010000483">
    <property type="protein sequence ID" value="MES1920030.1"/>
    <property type="molecule type" value="Genomic_DNA"/>
</dbReference>